<protein>
    <submittedName>
        <fullName evidence="2">Uncharacterized protein</fullName>
    </submittedName>
</protein>
<gene>
    <name evidence="2" type="primary">80</name>
    <name evidence="2" type="ORF">SEA_FLOWERPOWER_80</name>
</gene>
<dbReference type="Proteomes" id="UP000247075">
    <property type="component" value="Segment"/>
</dbReference>
<name>A0A2U8UNV9_9CAUD</name>
<evidence type="ECO:0000313" key="2">
    <source>
        <dbReference type="EMBL" id="AWN05161.1"/>
    </source>
</evidence>
<organism evidence="2 3">
    <name type="scientific">Streptomyces phage FlowerPower</name>
    <dbReference type="NCBI Taxonomy" id="2182408"/>
    <lineage>
        <taxon>Viruses</taxon>
        <taxon>Duplodnaviria</taxon>
        <taxon>Heunggongvirae</taxon>
        <taxon>Uroviricota</taxon>
        <taxon>Caudoviricetes</taxon>
        <taxon>Beephvirinae</taxon>
        <taxon>Flowerpowervirus</taxon>
        <taxon>Flowerpowervirus flowerpower</taxon>
    </lineage>
</organism>
<feature type="region of interest" description="Disordered" evidence="1">
    <location>
        <begin position="76"/>
        <end position="122"/>
    </location>
</feature>
<evidence type="ECO:0000313" key="3">
    <source>
        <dbReference type="Proteomes" id="UP000247075"/>
    </source>
</evidence>
<dbReference type="RefSeq" id="YP_009838116.1">
    <property type="nucleotide sequence ID" value="NC_048706.1"/>
</dbReference>
<dbReference type="EMBL" id="MH155868">
    <property type="protein sequence ID" value="AWN05161.1"/>
    <property type="molecule type" value="Genomic_DNA"/>
</dbReference>
<sequence length="129" mass="13793">MGLRAQRFLIQRMDHKGEGLHMLTKRIAVVTGGILLSILGTACTAPSGGGEECEWELKKRSQSHSLTLVSSTRTYLTGTRPAPRPAPAPAPRINTVKPKPGSKPAVRVVPPPKPTKPAPAGKVWVLDCD</sequence>
<keyword evidence="3" id="KW-1185">Reference proteome</keyword>
<accession>A0A2U8UNV9</accession>
<proteinExistence type="predicted"/>
<reference evidence="2 3" key="1">
    <citation type="submission" date="2018-04" db="EMBL/GenBank/DDBJ databases">
        <authorList>
            <person name="Richter O.R."/>
            <person name="Sprando J."/>
            <person name="Abi J.R."/>
            <person name="Abidin Z.U."/>
            <person name="Aboumatar N."/>
            <person name="Aguilar F.A."/>
            <person name="Ahmed M."/>
            <person name="Aklilu M."/>
            <person name="Ali S.Z."/>
            <person name="Araia S."/>
            <person name="Asbury H."/>
            <person name="Atkinson A.N."/>
            <person name="Azam A.M."/>
            <person name="Bell J.L."/>
            <person name="Bhagat S."/>
            <person name="Bhatti J.A."/>
            <person name="Bhavsar J."/>
            <person name="Blocker D."/>
            <person name="Bonhomme B."/>
            <person name="Buker C.Y."/>
            <person name="Burnett T.D."/>
            <person name="Campbell R.L."/>
            <person name="Campbell S.M."/>
            <person name="Carinugan C.L."/>
            <person name="Chan P.R."/>
            <person name="Chen S."/>
            <person name="Dahne M."/>
            <person name="Dang V.Q."/>
            <person name="Ding J.R."/>
            <person name="Dunn G.L."/>
            <person name="Flores O.S."/>
            <person name="Frank D.N."/>
            <person name="Gonzalez N."/>
            <person name="Goryunova E."/>
            <person name="Hoang T."/>
            <person name="Hollenhorst D."/>
            <person name="Hora A.B."/>
            <person name="Hutchison A.S."/>
            <person name="Huynh A."/>
            <person name="Jani A."/>
            <person name="Jawed T."/>
            <person name="Jeffries M.J."/>
            <person name="Jian G.M."/>
            <person name="Joshi C."/>
            <person name="Kallab S."/>
            <person name="Kang L."/>
            <person name="Khan A."/>
            <person name="Klontz C.M."/>
            <person name="Koert M."/>
            <person name="Lagasca A."/>
            <person name="Lakhani A."/>
            <person name="Larsen A."/>
            <person name="Le A."/>
            <person name="Lee D.Y."/>
            <person name="Lembirik S."/>
            <person name="Lenus S."/>
            <person name="Lesniewski A.M."/>
            <person name="Lu W."/>
            <person name="Mamarakhimova Z."/>
            <person name="Mason S."/>
            <person name="Mathew L.K."/>
            <person name="Mattson C.L."/>
            <person name="Mian U.H."/>
            <person name="Morcos G.S."/>
            <person name="Muhler C.W."/>
            <person name="Naeem N.-U.-A."/>
            <person name="Namagiri S."/>
            <person name="Nassehi T."/>
            <person name="Nazarian M."/>
            <person name="Neal R.A."/>
            <person name="Negash K."/>
            <person name="Ngaleu B.J."/>
            <person name="Nguyen B.T."/>
            <person name="Nguyen K.V."/>
            <person name="Odili J.C."/>
            <person name="Ogletree A."/>
            <person name="Okojie E."/>
            <person name="Olajide T.E."/>
            <person name="Onwukwe C.S."/>
            <person name="Ozako O."/>
            <person name="Pakala M."/>
            <person name="Patel P."/>
            <person name="Patel H.J."/>
            <person name="Patel R."/>
            <person name="Paudel H."/>
            <person name="Pikounis A.J."/>
            <person name="Qazi M.A."/>
            <person name="Quiroz J.N."/>
            <person name="Ramachandran P.N."/>
            <person name="Rashford R.L."/>
            <person name="Rivera J."/>
            <person name="Romero F.D."/>
            <person name="Saba P.A."/>
            <person name="Sabu R.L."/>
            <person name="Saeed O.S."/>
            <person name="Saraf S."/>
            <person name="Scarano A.L."/>
            <person name="Sciandra C."/>
            <person name="Shakarov P."/>
            <person name="Sharma A."/>
            <person name="Singh K."/>
            <person name="Singh S."/>
            <person name="Spindler S.E."/>
            <person name="Szymanik K.H."/>
            <person name="Tahir M."/>
            <person name="Tchuinte L.U."/>
            <person name="Thakkar V."/>
            <person name="Tombo Z.B."/>
            <person name="Touma A."/>
            <person name="Tran J.N."/>
            <person name="Tran N."/>
            <person name="Truong D.H."/>
            <person name="Turner M.D."/>
            <person name="Vidmar M."/>
            <person name="Vuong K."/>
            <person name="Wilson B."/>
            <person name="Xie C.L."/>
            <person name="Yasinova A.G."/>
            <person name="Yu A.M."/>
            <person name="Zolnerowich N."/>
            <person name="Cortez R."/>
            <person name="Greis H.L."/>
            <person name="Lee M."/>
            <person name="Mantzavinos A."/>
            <person name="Mohamed I.R."/>
            <person name="Patel P."/>
            <person name="Puglisi K.M."/>
            <person name="Bhattacharya M."/>
            <person name="Correa-Mendez M."/>
            <person name="Fabian M."/>
            <person name="Reger N."/>
            <person name="Tran K."/>
            <person name="Erill I."/>
            <person name="Caruso S.M."/>
            <person name="Garlena R.A."/>
            <person name="Russell D.A."/>
            <person name="Pope W.H."/>
            <person name="Jacobs-Sera D."/>
            <person name="Hatfull G.F."/>
        </authorList>
    </citation>
    <scope>NUCLEOTIDE SEQUENCE [LARGE SCALE GENOMIC DNA]</scope>
</reference>
<dbReference type="KEGG" id="vg:55608343"/>
<evidence type="ECO:0000256" key="1">
    <source>
        <dbReference type="SAM" id="MobiDB-lite"/>
    </source>
</evidence>
<dbReference type="GeneID" id="55608343"/>